<evidence type="ECO:0000256" key="4">
    <source>
        <dbReference type="PROSITE-ProRule" id="PRU00042"/>
    </source>
</evidence>
<proteinExistence type="predicted"/>
<dbReference type="Gene3D" id="3.30.160.60">
    <property type="entry name" value="Classic Zinc Finger"/>
    <property type="match status" value="1"/>
</dbReference>
<dbReference type="GO" id="GO:0003677">
    <property type="term" value="F:DNA binding"/>
    <property type="evidence" value="ECO:0007669"/>
    <property type="project" value="InterPro"/>
</dbReference>
<protein>
    <submittedName>
        <fullName evidence="7">C2H2-type domain-containing protein</fullName>
    </submittedName>
</protein>
<evidence type="ECO:0000259" key="5">
    <source>
        <dbReference type="PROSITE" id="PS50157"/>
    </source>
</evidence>
<dbReference type="PROSITE" id="PS50157">
    <property type="entry name" value="ZINC_FINGER_C2H2_2"/>
    <property type="match status" value="1"/>
</dbReference>
<keyword evidence="1" id="KW-0479">Metal-binding</keyword>
<dbReference type="SUPFAM" id="SSF57667">
    <property type="entry name" value="beta-beta-alpha zinc fingers"/>
    <property type="match status" value="1"/>
</dbReference>
<name>A0A1I7UYA4_9PELO</name>
<dbReference type="Proteomes" id="UP000095282">
    <property type="component" value="Unplaced"/>
</dbReference>
<dbReference type="eggNOG" id="ENOG502THM6">
    <property type="taxonomic scope" value="Eukaryota"/>
</dbReference>
<feature type="domain" description="C2H2-type" evidence="5">
    <location>
        <begin position="265"/>
        <end position="293"/>
    </location>
</feature>
<dbReference type="PROSITE" id="PS00028">
    <property type="entry name" value="ZINC_FINGER_C2H2_1"/>
    <property type="match status" value="2"/>
</dbReference>
<organism evidence="6 7">
    <name type="scientific">Caenorhabditis tropicalis</name>
    <dbReference type="NCBI Taxonomy" id="1561998"/>
    <lineage>
        <taxon>Eukaryota</taxon>
        <taxon>Metazoa</taxon>
        <taxon>Ecdysozoa</taxon>
        <taxon>Nematoda</taxon>
        <taxon>Chromadorea</taxon>
        <taxon>Rhabditida</taxon>
        <taxon>Rhabditina</taxon>
        <taxon>Rhabditomorpha</taxon>
        <taxon>Rhabditoidea</taxon>
        <taxon>Rhabditidae</taxon>
        <taxon>Peloderinae</taxon>
        <taxon>Caenorhabditis</taxon>
    </lineage>
</organism>
<dbReference type="Pfam" id="PF02892">
    <property type="entry name" value="zf-BED"/>
    <property type="match status" value="1"/>
</dbReference>
<dbReference type="InterPro" id="IPR036236">
    <property type="entry name" value="Znf_C2H2_sf"/>
</dbReference>
<dbReference type="AlphaFoldDB" id="A0A1I7UYA4"/>
<keyword evidence="2 4" id="KW-0863">Zinc-finger</keyword>
<dbReference type="STRING" id="1561998.A0A1I7UYA4"/>
<dbReference type="WBParaSite" id="Csp11.Scaffold630.g20553.t1">
    <property type="protein sequence ID" value="Csp11.Scaffold630.g20553.t1"/>
    <property type="gene ID" value="Csp11.Scaffold630.g20553"/>
</dbReference>
<evidence type="ECO:0000313" key="6">
    <source>
        <dbReference type="Proteomes" id="UP000095282"/>
    </source>
</evidence>
<dbReference type="GO" id="GO:0008270">
    <property type="term" value="F:zinc ion binding"/>
    <property type="evidence" value="ECO:0007669"/>
    <property type="project" value="UniProtKB-KW"/>
</dbReference>
<keyword evidence="3" id="KW-0862">Zinc</keyword>
<evidence type="ECO:0000256" key="1">
    <source>
        <dbReference type="ARBA" id="ARBA00022723"/>
    </source>
</evidence>
<keyword evidence="6" id="KW-1185">Reference proteome</keyword>
<dbReference type="SMART" id="SM00355">
    <property type="entry name" value="ZnF_C2H2"/>
    <property type="match status" value="3"/>
</dbReference>
<dbReference type="InterPro" id="IPR003656">
    <property type="entry name" value="Znf_BED"/>
</dbReference>
<evidence type="ECO:0000256" key="2">
    <source>
        <dbReference type="ARBA" id="ARBA00022771"/>
    </source>
</evidence>
<reference evidence="7" key="1">
    <citation type="submission" date="2016-11" db="UniProtKB">
        <authorList>
            <consortium name="WormBaseParasite"/>
        </authorList>
    </citation>
    <scope>IDENTIFICATION</scope>
</reference>
<evidence type="ECO:0000256" key="3">
    <source>
        <dbReference type="ARBA" id="ARBA00022833"/>
    </source>
</evidence>
<accession>A0A1I7UYA4</accession>
<sequence length="297" mass="33632">MSHINLYSLPTDMKNMIRCRFCEKMYKIDNGSSGFIRHLRCKHPELLFKMGGVDQSEAPGKDQKTAFNNLFSSKNETLFTENYIDSHNVKEEGEDDEMIVMKDVSSNQILANFVSQMDFSQNNVHRFPEKRSRISPTPISNQVALSNEDRTDEPEIKIFNGGEKLQNFLKDIDYKVFLQKKDTFEMNETGEAGSSVTALDVLNSRKGSTDTSPNGSLLDGAETVDSPIQIARIPLNPFGCVICPCSFARIKDLTIHVGSVHRTFFRCNSCQAEFVQPQHLEYHYAMCHVSEAVHNSQ</sequence>
<dbReference type="InterPro" id="IPR013087">
    <property type="entry name" value="Znf_C2H2_type"/>
</dbReference>
<evidence type="ECO:0000313" key="7">
    <source>
        <dbReference type="WBParaSite" id="Csp11.Scaffold630.g20553.t1"/>
    </source>
</evidence>